<evidence type="ECO:0000313" key="6">
    <source>
        <dbReference type="Proteomes" id="UP000007721"/>
    </source>
</evidence>
<keyword evidence="3" id="KW-0812">Transmembrane</keyword>
<dbReference type="CDD" id="cd01949">
    <property type="entry name" value="GGDEF"/>
    <property type="match status" value="1"/>
</dbReference>
<dbReference type="InterPro" id="IPR050469">
    <property type="entry name" value="Diguanylate_Cyclase"/>
</dbReference>
<dbReference type="FunFam" id="3.30.70.270:FF:000001">
    <property type="entry name" value="Diguanylate cyclase domain protein"/>
    <property type="match status" value="1"/>
</dbReference>
<dbReference type="AlphaFoldDB" id="B9M798"/>
<evidence type="ECO:0000256" key="2">
    <source>
        <dbReference type="ARBA" id="ARBA00034247"/>
    </source>
</evidence>
<dbReference type="PANTHER" id="PTHR45138">
    <property type="entry name" value="REGULATORY COMPONENTS OF SENSORY TRANSDUCTION SYSTEM"/>
    <property type="match status" value="1"/>
</dbReference>
<dbReference type="Gene3D" id="3.30.70.270">
    <property type="match status" value="1"/>
</dbReference>
<feature type="transmembrane region" description="Helical" evidence="3">
    <location>
        <begin position="213"/>
        <end position="236"/>
    </location>
</feature>
<dbReference type="NCBIfam" id="TIGR00254">
    <property type="entry name" value="GGDEF"/>
    <property type="match status" value="1"/>
</dbReference>
<dbReference type="OrthoDB" id="5512413at2"/>
<feature type="domain" description="GGDEF" evidence="4">
    <location>
        <begin position="285"/>
        <end position="418"/>
    </location>
</feature>
<dbReference type="STRING" id="316067.Geob_1828"/>
<keyword evidence="3" id="KW-0472">Membrane</keyword>
<dbReference type="EC" id="2.7.7.65" evidence="1"/>
<dbReference type="GO" id="GO:0052621">
    <property type="term" value="F:diguanylate cyclase activity"/>
    <property type="evidence" value="ECO:0007669"/>
    <property type="project" value="UniProtKB-EC"/>
</dbReference>
<evidence type="ECO:0000259" key="4">
    <source>
        <dbReference type="PROSITE" id="PS50887"/>
    </source>
</evidence>
<dbReference type="eggNOG" id="COG3706">
    <property type="taxonomic scope" value="Bacteria"/>
</dbReference>
<dbReference type="InterPro" id="IPR029787">
    <property type="entry name" value="Nucleotide_cyclase"/>
</dbReference>
<evidence type="ECO:0000256" key="3">
    <source>
        <dbReference type="SAM" id="Phobius"/>
    </source>
</evidence>
<evidence type="ECO:0000256" key="1">
    <source>
        <dbReference type="ARBA" id="ARBA00012528"/>
    </source>
</evidence>
<dbReference type="SUPFAM" id="SSF55073">
    <property type="entry name" value="Nucleotide cyclase"/>
    <property type="match status" value="1"/>
</dbReference>
<organism evidence="5 6">
    <name type="scientific">Geotalea daltonii (strain DSM 22248 / JCM 15807 / FRC-32)</name>
    <name type="common">Geobacter daltonii</name>
    <dbReference type="NCBI Taxonomy" id="316067"/>
    <lineage>
        <taxon>Bacteria</taxon>
        <taxon>Pseudomonadati</taxon>
        <taxon>Thermodesulfobacteriota</taxon>
        <taxon>Desulfuromonadia</taxon>
        <taxon>Geobacterales</taxon>
        <taxon>Geobacteraceae</taxon>
        <taxon>Geotalea</taxon>
    </lineage>
</organism>
<proteinExistence type="predicted"/>
<dbReference type="PROSITE" id="PS50887">
    <property type="entry name" value="GGDEF"/>
    <property type="match status" value="1"/>
</dbReference>
<dbReference type="PANTHER" id="PTHR45138:SF9">
    <property type="entry name" value="DIGUANYLATE CYCLASE DGCM-RELATED"/>
    <property type="match status" value="1"/>
</dbReference>
<dbReference type="EMBL" id="CP001390">
    <property type="protein sequence ID" value="ACM20186.1"/>
    <property type="molecule type" value="Genomic_DNA"/>
</dbReference>
<reference evidence="5 6" key="1">
    <citation type="submission" date="2009-01" db="EMBL/GenBank/DDBJ databases">
        <title>Complete sequence of Geobacter sp. FRC-32.</title>
        <authorList>
            <consortium name="US DOE Joint Genome Institute"/>
            <person name="Lucas S."/>
            <person name="Copeland A."/>
            <person name="Lapidus A."/>
            <person name="Glavina del Rio T."/>
            <person name="Dalin E."/>
            <person name="Tice H."/>
            <person name="Bruce D."/>
            <person name="Goodwin L."/>
            <person name="Pitluck S."/>
            <person name="Saunders E."/>
            <person name="Brettin T."/>
            <person name="Detter J.C."/>
            <person name="Han C."/>
            <person name="Larimer F."/>
            <person name="Land M."/>
            <person name="Hauser L."/>
            <person name="Kyrpides N."/>
            <person name="Ovchinnikova G."/>
            <person name="Kostka J."/>
            <person name="Richardson P."/>
        </authorList>
    </citation>
    <scope>NUCLEOTIDE SEQUENCE [LARGE SCALE GENOMIC DNA]</scope>
    <source>
        <strain evidence="6">DSM 22248 / JCM 15807 / FRC-32</strain>
    </source>
</reference>
<feature type="transmembrane region" description="Helical" evidence="3">
    <location>
        <begin position="30"/>
        <end position="54"/>
    </location>
</feature>
<dbReference type="HOGENOM" id="CLU_054181_0_0_7"/>
<keyword evidence="6" id="KW-1185">Reference proteome</keyword>
<dbReference type="InterPro" id="IPR000160">
    <property type="entry name" value="GGDEF_dom"/>
</dbReference>
<gene>
    <name evidence="5" type="ordered locus">Geob_1828</name>
</gene>
<comment type="catalytic activity">
    <reaction evidence="2">
        <text>2 GTP = 3',3'-c-di-GMP + 2 diphosphate</text>
        <dbReference type="Rhea" id="RHEA:24898"/>
        <dbReference type="ChEBI" id="CHEBI:33019"/>
        <dbReference type="ChEBI" id="CHEBI:37565"/>
        <dbReference type="ChEBI" id="CHEBI:58805"/>
        <dbReference type="EC" id="2.7.7.65"/>
    </reaction>
</comment>
<dbReference type="InterPro" id="IPR043128">
    <property type="entry name" value="Rev_trsase/Diguanyl_cyclase"/>
</dbReference>
<keyword evidence="3" id="KW-1133">Transmembrane helix</keyword>
<dbReference type="Pfam" id="PF00990">
    <property type="entry name" value="GGDEF"/>
    <property type="match status" value="1"/>
</dbReference>
<protein>
    <recommendedName>
        <fullName evidence="1">diguanylate cyclase</fullName>
        <ecNumber evidence="1">2.7.7.65</ecNumber>
    </recommendedName>
</protein>
<dbReference type="KEGG" id="geo:Geob_1828"/>
<evidence type="ECO:0000313" key="5">
    <source>
        <dbReference type="EMBL" id="ACM20186.1"/>
    </source>
</evidence>
<dbReference type="Proteomes" id="UP000007721">
    <property type="component" value="Chromosome"/>
</dbReference>
<name>B9M798_GEODF</name>
<sequence>MNLIKMTKADQMNRPNLKFEKPHASNPASLLRSLTIIATISVLFIMTASTYGLYTVYARHIVAGAEDDAVDVSNALLNAHRNLLLSEENGRSVVRIDDNSVEALDRDLRKFLKPFSIIKIKIYSPQKEILYSTDRKIIGHMDGNNVRLGRALAGNNDSLLEKKEEVLDLADEKHFDVDVVETYVPIRDKLGKIIGSFEIYVDVTKYRNEHINVVVTSAIMLLLVISAVHVGALVVVRKLTGQLKKVHAELEQMAIKDELTGIFNRRHILSKANFKAISRQREGELTIGVLNMDVDYFKSVNDTYGHLVGDEVLKEISRRLTDSCRASDLAGRIGGEEFIVLLPDTAMTEIIAIAERIHRSVGEKPFHVEQHDLAVTISVGVACTLPGEKDLSQAIRRADTALYRAKNMGRNRIEIAET</sequence>
<accession>B9M798</accession>
<dbReference type="SMART" id="SM00267">
    <property type="entry name" value="GGDEF"/>
    <property type="match status" value="1"/>
</dbReference>